<dbReference type="GO" id="GO:0005886">
    <property type="term" value="C:plasma membrane"/>
    <property type="evidence" value="ECO:0007669"/>
    <property type="project" value="UniProtKB-SubCell"/>
</dbReference>
<dbReference type="KEGG" id="eke:EK0264_08655"/>
<gene>
    <name evidence="9" type="ORF">EK0264_08655</name>
</gene>
<keyword evidence="5 7" id="KW-1133">Transmembrane helix</keyword>
<evidence type="ECO:0000256" key="2">
    <source>
        <dbReference type="ARBA" id="ARBA00022448"/>
    </source>
</evidence>
<evidence type="ECO:0000256" key="4">
    <source>
        <dbReference type="ARBA" id="ARBA00022692"/>
    </source>
</evidence>
<protein>
    <submittedName>
        <fullName evidence="9">MFS transporter</fullName>
    </submittedName>
</protein>
<accession>A0A7L4YT53</accession>
<feature type="transmembrane region" description="Helical" evidence="7">
    <location>
        <begin position="331"/>
        <end position="350"/>
    </location>
</feature>
<evidence type="ECO:0000313" key="9">
    <source>
        <dbReference type="EMBL" id="QHC02356.1"/>
    </source>
</evidence>
<feature type="transmembrane region" description="Helical" evidence="7">
    <location>
        <begin position="183"/>
        <end position="204"/>
    </location>
</feature>
<feature type="transmembrane region" description="Helical" evidence="7">
    <location>
        <begin position="149"/>
        <end position="171"/>
    </location>
</feature>
<feature type="transmembrane region" description="Helical" evidence="7">
    <location>
        <begin position="84"/>
        <end position="104"/>
    </location>
</feature>
<evidence type="ECO:0000256" key="6">
    <source>
        <dbReference type="ARBA" id="ARBA00023136"/>
    </source>
</evidence>
<feature type="transmembrane region" description="Helical" evidence="7">
    <location>
        <begin position="403"/>
        <end position="421"/>
    </location>
</feature>
<dbReference type="InterPro" id="IPR011701">
    <property type="entry name" value="MFS"/>
</dbReference>
<dbReference type="PROSITE" id="PS00217">
    <property type="entry name" value="SUGAR_TRANSPORT_2"/>
    <property type="match status" value="1"/>
</dbReference>
<feature type="transmembrane region" description="Helical" evidence="7">
    <location>
        <begin position="46"/>
        <end position="63"/>
    </location>
</feature>
<dbReference type="PROSITE" id="PS50850">
    <property type="entry name" value="MFS"/>
    <property type="match status" value="1"/>
</dbReference>
<dbReference type="Proteomes" id="UP000463857">
    <property type="component" value="Chromosome"/>
</dbReference>
<keyword evidence="3" id="KW-1003">Cell membrane</keyword>
<keyword evidence="10" id="KW-1185">Reference proteome</keyword>
<feature type="domain" description="Major facilitator superfamily (MFS) profile" evidence="8">
    <location>
        <begin position="10"/>
        <end position="426"/>
    </location>
</feature>
<dbReference type="GO" id="GO:0022857">
    <property type="term" value="F:transmembrane transporter activity"/>
    <property type="evidence" value="ECO:0007669"/>
    <property type="project" value="InterPro"/>
</dbReference>
<organism evidence="9 10">
    <name type="scientific">Epidermidibacterium keratini</name>
    <dbReference type="NCBI Taxonomy" id="1891644"/>
    <lineage>
        <taxon>Bacteria</taxon>
        <taxon>Bacillati</taxon>
        <taxon>Actinomycetota</taxon>
        <taxon>Actinomycetes</taxon>
        <taxon>Sporichthyales</taxon>
        <taxon>Sporichthyaceae</taxon>
        <taxon>Epidermidibacterium</taxon>
    </lineage>
</organism>
<dbReference type="PANTHER" id="PTHR43045">
    <property type="entry name" value="SHIKIMATE TRANSPORTER"/>
    <property type="match status" value="1"/>
</dbReference>
<reference evidence="9 10" key="1">
    <citation type="journal article" date="2018" name="Int. J. Syst. Evol. Microbiol.">
        <title>Epidermidibacterium keratini gen. nov., sp. nov., a member of the family Sporichthyaceae, isolated from keratin epidermis.</title>
        <authorList>
            <person name="Lee D.G."/>
            <person name="Trujillo M.E."/>
            <person name="Kang S."/>
            <person name="Nam J.J."/>
            <person name="Kim Y.J."/>
        </authorList>
    </citation>
    <scope>NUCLEOTIDE SEQUENCE [LARGE SCALE GENOMIC DNA]</scope>
    <source>
        <strain evidence="9 10">EPI-7</strain>
    </source>
</reference>
<keyword evidence="6 7" id="KW-0472">Membrane</keyword>
<feature type="transmembrane region" description="Helical" evidence="7">
    <location>
        <begin position="12"/>
        <end position="40"/>
    </location>
</feature>
<dbReference type="InParanoid" id="A0A7L4YT53"/>
<dbReference type="SUPFAM" id="SSF103473">
    <property type="entry name" value="MFS general substrate transporter"/>
    <property type="match status" value="1"/>
</dbReference>
<dbReference type="Gene3D" id="1.20.1250.20">
    <property type="entry name" value="MFS general substrate transporter like domains"/>
    <property type="match status" value="2"/>
</dbReference>
<evidence type="ECO:0000256" key="5">
    <source>
        <dbReference type="ARBA" id="ARBA00022989"/>
    </source>
</evidence>
<sequence>MPDERKMRRLAIASVLATGLEWFDFLIYATAAAIVFPGLFFPNADGVTGILASYGTFAIGFFARPLGGILAGHLGDKYGRKPPLVGAMVLMGLGTVAIGLLPGYATLGIWAPILLTVFRLVQGLGVGAQWGGAALLLVEHAPVERRGFYGSLVQMGTILGVMFGNGFYLLLTAMMSPQSFDSWGWRIPFLSGVLLVLVGVWLQLRIEDTPVFRTLQARSAQNDAPRKPPLLIAVRRYWKQILQAAGAFFVVNGTFYIFISGLLSYGVSALGLPRSQMLAAIMIAGATQIITIPYFGSLSDRHSRRKIFLIGAAAMAVFAFPMFWMVNTANVVVITIAMIIGFTIHASMFGPQAALYAEMFPADVRFSGASLGFQVAAVFAGGFAPIIMTALLGTAGAANSWRVALYIIAMAIITFVAVYTVRERYRADLHQMSEEVS</sequence>
<feature type="transmembrane region" description="Helical" evidence="7">
    <location>
        <begin position="110"/>
        <end position="137"/>
    </location>
</feature>
<name>A0A7L4YT53_9ACTN</name>
<comment type="subcellular location">
    <subcellularLocation>
        <location evidence="1">Cell membrane</location>
        <topology evidence="1">Multi-pass membrane protein</topology>
    </subcellularLocation>
</comment>
<dbReference type="InterPro" id="IPR005829">
    <property type="entry name" value="Sugar_transporter_CS"/>
</dbReference>
<dbReference type="InterPro" id="IPR036259">
    <property type="entry name" value="MFS_trans_sf"/>
</dbReference>
<feature type="transmembrane region" description="Helical" evidence="7">
    <location>
        <begin position="277"/>
        <end position="295"/>
    </location>
</feature>
<evidence type="ECO:0000256" key="7">
    <source>
        <dbReference type="SAM" id="Phobius"/>
    </source>
</evidence>
<dbReference type="CDD" id="cd17369">
    <property type="entry name" value="MFS_ShiA_like"/>
    <property type="match status" value="1"/>
</dbReference>
<proteinExistence type="predicted"/>
<feature type="transmembrane region" description="Helical" evidence="7">
    <location>
        <begin position="241"/>
        <end position="265"/>
    </location>
</feature>
<dbReference type="Pfam" id="PF07690">
    <property type="entry name" value="MFS_1"/>
    <property type="match status" value="1"/>
</dbReference>
<evidence type="ECO:0000259" key="8">
    <source>
        <dbReference type="PROSITE" id="PS50850"/>
    </source>
</evidence>
<feature type="transmembrane region" description="Helical" evidence="7">
    <location>
        <begin position="307"/>
        <end position="325"/>
    </location>
</feature>
<evidence type="ECO:0000256" key="1">
    <source>
        <dbReference type="ARBA" id="ARBA00004651"/>
    </source>
</evidence>
<dbReference type="OrthoDB" id="8953821at2"/>
<dbReference type="InterPro" id="IPR020846">
    <property type="entry name" value="MFS_dom"/>
</dbReference>
<evidence type="ECO:0000313" key="10">
    <source>
        <dbReference type="Proteomes" id="UP000463857"/>
    </source>
</evidence>
<dbReference type="PANTHER" id="PTHR43045:SF1">
    <property type="entry name" value="SHIKIMATE TRANSPORTER"/>
    <property type="match status" value="1"/>
</dbReference>
<dbReference type="EMBL" id="CP047156">
    <property type="protein sequence ID" value="QHC02356.1"/>
    <property type="molecule type" value="Genomic_DNA"/>
</dbReference>
<evidence type="ECO:0000256" key="3">
    <source>
        <dbReference type="ARBA" id="ARBA00022475"/>
    </source>
</evidence>
<keyword evidence="4 7" id="KW-0812">Transmembrane</keyword>
<dbReference type="AlphaFoldDB" id="A0A7L4YT53"/>
<keyword evidence="2" id="KW-0813">Transport</keyword>
<feature type="transmembrane region" description="Helical" evidence="7">
    <location>
        <begin position="371"/>
        <end position="397"/>
    </location>
</feature>